<dbReference type="InterPro" id="IPR002347">
    <property type="entry name" value="SDR_fam"/>
</dbReference>
<proteinExistence type="predicted"/>
<dbReference type="AlphaFoldDB" id="A4BDD3"/>
<dbReference type="InterPro" id="IPR036291">
    <property type="entry name" value="NAD(P)-bd_dom_sf"/>
</dbReference>
<evidence type="ECO:0000313" key="1">
    <source>
        <dbReference type="EMBL" id="EAR09877.1"/>
    </source>
</evidence>
<accession>A4BDD3</accession>
<dbReference type="PRINTS" id="PR00081">
    <property type="entry name" value="GDHRDH"/>
</dbReference>
<dbReference type="PANTHER" id="PTHR43544:SF12">
    <property type="entry name" value="NAD(P)-BINDING ROSSMANN-FOLD SUPERFAMILY PROTEIN"/>
    <property type="match status" value="1"/>
</dbReference>
<dbReference type="HOGENOM" id="CLU_010194_9_7_6"/>
<name>A4BDD3_9GAMM</name>
<dbReference type="Proteomes" id="UP000005953">
    <property type="component" value="Unassembled WGS sequence"/>
</dbReference>
<dbReference type="SUPFAM" id="SSF51735">
    <property type="entry name" value="NAD(P)-binding Rossmann-fold domains"/>
    <property type="match status" value="1"/>
</dbReference>
<dbReference type="Pfam" id="PF00106">
    <property type="entry name" value="adh_short"/>
    <property type="match status" value="1"/>
</dbReference>
<protein>
    <submittedName>
        <fullName evidence="1">Oxidoreductase, short-chain dehydrogenase/reductase family protein</fullName>
    </submittedName>
</protein>
<dbReference type="EMBL" id="AAOE01000007">
    <property type="protein sequence ID" value="EAR09877.1"/>
    <property type="molecule type" value="Genomic_DNA"/>
</dbReference>
<evidence type="ECO:0000313" key="2">
    <source>
        <dbReference type="Proteomes" id="UP000005953"/>
    </source>
</evidence>
<keyword evidence="2" id="KW-1185">Reference proteome</keyword>
<dbReference type="OrthoDB" id="9785826at2"/>
<dbReference type="Gene3D" id="3.40.50.720">
    <property type="entry name" value="NAD(P)-binding Rossmann-like Domain"/>
    <property type="match status" value="1"/>
</dbReference>
<sequence length="240" mass="26373">MTPYSRVLIIGAGSGIAQAVMAQLLQTDITDIIAVQRDIPSHEHTGVRFHRCDYSPSGIAEVMNTLKASGWVPDRVFICNGVLHGTGFGPEKQIASLEATAWAEVMQANALVPVLWLQALMTLLPRSHSAKIVIFSARVGSIADNRLGGWYSYRASKAALNMMVRSAAIECFRTHRRVGLMLFHPGTTDTPLSKPFQANVPDGKLFSPDFVAERLLTLIEQYATPGDLQFRDWAGEPIPW</sequence>
<dbReference type="GO" id="GO:0005737">
    <property type="term" value="C:cytoplasm"/>
    <property type="evidence" value="ECO:0007669"/>
    <property type="project" value="TreeGrafter"/>
</dbReference>
<dbReference type="STRING" id="314283.MED297_05994"/>
<dbReference type="GO" id="GO:0016491">
    <property type="term" value="F:oxidoreductase activity"/>
    <property type="evidence" value="ECO:0007669"/>
    <property type="project" value="TreeGrafter"/>
</dbReference>
<gene>
    <name evidence="1" type="ORF">MED297_05994</name>
</gene>
<dbReference type="RefSeq" id="WP_008048413.1">
    <property type="nucleotide sequence ID" value="NZ_CH724155.1"/>
</dbReference>
<organism evidence="1 2">
    <name type="scientific">Reinekea blandensis MED297</name>
    <dbReference type="NCBI Taxonomy" id="314283"/>
    <lineage>
        <taxon>Bacteria</taxon>
        <taxon>Pseudomonadati</taxon>
        <taxon>Pseudomonadota</taxon>
        <taxon>Gammaproteobacteria</taxon>
        <taxon>Oceanospirillales</taxon>
        <taxon>Saccharospirillaceae</taxon>
        <taxon>Reinekea</taxon>
    </lineage>
</organism>
<dbReference type="PANTHER" id="PTHR43544">
    <property type="entry name" value="SHORT-CHAIN DEHYDROGENASE/REDUCTASE"/>
    <property type="match status" value="1"/>
</dbReference>
<comment type="caution">
    <text evidence="1">The sequence shown here is derived from an EMBL/GenBank/DDBJ whole genome shotgun (WGS) entry which is preliminary data.</text>
</comment>
<reference evidence="1 2" key="1">
    <citation type="submission" date="2006-02" db="EMBL/GenBank/DDBJ databases">
        <authorList>
            <person name="Pinhassi J."/>
            <person name="Pedros-Alio C."/>
            <person name="Ferriera S."/>
            <person name="Johnson J."/>
            <person name="Kravitz S."/>
            <person name="Halpern A."/>
            <person name="Remington K."/>
            <person name="Beeson K."/>
            <person name="Tran B."/>
            <person name="Rogers Y.-H."/>
            <person name="Friedman R."/>
            <person name="Venter J.C."/>
        </authorList>
    </citation>
    <scope>NUCLEOTIDE SEQUENCE [LARGE SCALE GENOMIC DNA]</scope>
    <source>
        <strain evidence="1 2">MED297</strain>
    </source>
</reference>
<dbReference type="InterPro" id="IPR051468">
    <property type="entry name" value="Fungal_SecMetab_SDRs"/>
</dbReference>